<evidence type="ECO:0000259" key="1">
    <source>
        <dbReference type="Pfam" id="PF14200"/>
    </source>
</evidence>
<comment type="caution">
    <text evidence="2">The sequence shown here is derived from an EMBL/GenBank/DDBJ whole genome shotgun (WGS) entry which is preliminary data.</text>
</comment>
<feature type="domain" description="Ricin B lectin" evidence="1">
    <location>
        <begin position="40"/>
        <end position="123"/>
    </location>
</feature>
<dbReference type="CDD" id="cd23422">
    <property type="entry name" value="beta-trefoil_Ricin_MPL_CNL"/>
    <property type="match status" value="1"/>
</dbReference>
<organism evidence="2 3">
    <name type="scientific">Ganoderma sinense ZZ0214-1</name>
    <dbReference type="NCBI Taxonomy" id="1077348"/>
    <lineage>
        <taxon>Eukaryota</taxon>
        <taxon>Fungi</taxon>
        <taxon>Dikarya</taxon>
        <taxon>Basidiomycota</taxon>
        <taxon>Agaricomycotina</taxon>
        <taxon>Agaricomycetes</taxon>
        <taxon>Polyporales</taxon>
        <taxon>Polyporaceae</taxon>
        <taxon>Ganoderma</taxon>
    </lineage>
</organism>
<name>A0A2G8SLQ9_9APHY</name>
<keyword evidence="3" id="KW-1185">Reference proteome</keyword>
<dbReference type="STRING" id="1077348.A0A2G8SLQ9"/>
<proteinExistence type="predicted"/>
<reference evidence="2 3" key="1">
    <citation type="journal article" date="2015" name="Sci. Rep.">
        <title>Chromosome-level genome map provides insights into diverse defense mechanisms in the medicinal fungus Ganoderma sinense.</title>
        <authorList>
            <person name="Zhu Y."/>
            <person name="Xu J."/>
            <person name="Sun C."/>
            <person name="Zhou S."/>
            <person name="Xu H."/>
            <person name="Nelson D.R."/>
            <person name="Qian J."/>
            <person name="Song J."/>
            <person name="Luo H."/>
            <person name="Xiang L."/>
            <person name="Li Y."/>
            <person name="Xu Z."/>
            <person name="Ji A."/>
            <person name="Wang L."/>
            <person name="Lu S."/>
            <person name="Hayward A."/>
            <person name="Sun W."/>
            <person name="Li X."/>
            <person name="Schwartz D.C."/>
            <person name="Wang Y."/>
            <person name="Chen S."/>
        </authorList>
    </citation>
    <scope>NUCLEOTIDE SEQUENCE [LARGE SCALE GENOMIC DNA]</scope>
    <source>
        <strain evidence="2 3">ZZ0214-1</strain>
    </source>
</reference>
<dbReference type="InterPro" id="IPR000772">
    <property type="entry name" value="Ricin_B_lectin"/>
</dbReference>
<accession>A0A2G8SLQ9</accession>
<dbReference type="OrthoDB" id="2131701at2759"/>
<evidence type="ECO:0000313" key="2">
    <source>
        <dbReference type="EMBL" id="PIL34508.1"/>
    </source>
</evidence>
<dbReference type="InterPro" id="IPR035992">
    <property type="entry name" value="Ricin_B-like_lectins"/>
</dbReference>
<sequence length="140" mass="16034">MVESNKTYKIVSAKTGTVLDLSISDDNKSLIGDDWQGSEKQKWHLVQEDEAWIIKNVSTGRYLGIEGVAANNLSVVATYKRFRWDIWPDEDDSSTYRLFVPNTHFNVDLFGGNAAPGTRVIVWEMWHPGQNQTWRFEPEA</sequence>
<dbReference type="SUPFAM" id="SSF50370">
    <property type="entry name" value="Ricin B-like lectins"/>
    <property type="match status" value="1"/>
</dbReference>
<protein>
    <recommendedName>
        <fullName evidence="1">Ricin B lectin domain-containing protein</fullName>
    </recommendedName>
</protein>
<dbReference type="PROSITE" id="PS50231">
    <property type="entry name" value="RICIN_B_LECTIN"/>
    <property type="match status" value="1"/>
</dbReference>
<evidence type="ECO:0000313" key="3">
    <source>
        <dbReference type="Proteomes" id="UP000230002"/>
    </source>
</evidence>
<dbReference type="EMBL" id="AYKW01000005">
    <property type="protein sequence ID" value="PIL34508.1"/>
    <property type="molecule type" value="Genomic_DNA"/>
</dbReference>
<dbReference type="Proteomes" id="UP000230002">
    <property type="component" value="Unassembled WGS sequence"/>
</dbReference>
<gene>
    <name evidence="2" type="ORF">GSI_03285</name>
</gene>
<dbReference type="Gene3D" id="2.80.10.50">
    <property type="match status" value="1"/>
</dbReference>
<dbReference type="AlphaFoldDB" id="A0A2G8SLQ9"/>
<dbReference type="Pfam" id="PF14200">
    <property type="entry name" value="RicinB_lectin_2"/>
    <property type="match status" value="1"/>
</dbReference>